<name>E3J546_PSEI1</name>
<dbReference type="STRING" id="298654.FraEuI1c_1431"/>
<dbReference type="InterPro" id="IPR053137">
    <property type="entry name" value="NLR-like"/>
</dbReference>
<dbReference type="SUPFAM" id="SSF52540">
    <property type="entry name" value="P-loop containing nucleoside triphosphate hydrolases"/>
    <property type="match status" value="1"/>
</dbReference>
<dbReference type="eggNOG" id="COG0457">
    <property type="taxonomic scope" value="Bacteria"/>
</dbReference>
<dbReference type="HOGENOM" id="CLU_000288_125_8_11"/>
<dbReference type="AlphaFoldDB" id="E3J546"/>
<sequence>MPYSPYGLGMYGHDVSAGDATVIDNRRMHHEDPNPAMIRSRDDFTAALRRVQHRSGMSVRELAAASGIPASTLGGYLSGAHLPARRPAGLLGNLLRAGGIHQPDRIEGWEQALARVRHGSPAEPLHEGISEVAAVLGSVRPPFGRLADRPAVRGRDGLIGLLVEGLMDTDGREARPPDGPRAARVHALTGMGGVGKSTVALEVAHRARQLGVRTWWVNAGASQTVVAGMTAVAIDLGVPAELLRIGSLPDLTLRALDELAEPWLLVLDDADDPVGVLAMPGSDVADGTGWLRPVDSRYGTVIVTTRDGSDQTWSAGGSVNGSRWLRRHRLARLDSTAGAMVLADVAGERIGPADAARALSDRLDGLPLALVLAGRLMAEARLTPAAIPGPRLPSTCAEYVTMLDRSGNELLHRADTADLRAPEAPARSSLTRTWDLSLDLLASRGLPLARPLLRLLSCFGAAPIDVGLVLDLSSLPRPAVLENLGGPELWRLLRSLADVGLVELSHERDPGDQLDLPIAGSDLQVVVHRTVRDAARADPDVRRRALDYHGAVAAMLLRAATGADPRSPSSWQRWLAIAPHCDPLVDVVREQGADHAGLAESALGLAASCAAFRRSVGWLALSKAACAYALRTGTAMLGPRSPIVLELRHQHARARYANGELDAAQVELRAVLETRAGMLGTLHPDTLTTRHYLARTLRDLGFVDEAEDLFARTAQDRASTLGAHHRDTLTSRNNLADVLRERGKYQEAEVILTDVLTARAALLGADHPATLVTEYHLARLERGQGDLPAARVRLRRLHQTSRRVLGPSHPRTLAVEQSIVELLRELGHHEEARRRGRALLDARTEVLGADHPATRQTRQVLTLVMADLARSR</sequence>
<dbReference type="KEGG" id="fri:FraEuI1c_1431"/>
<reference evidence="2 3" key="1">
    <citation type="submission" date="2010-10" db="EMBL/GenBank/DDBJ databases">
        <title>Complete sequence of Frankia sp. EuI1c.</title>
        <authorList>
            <consortium name="US DOE Joint Genome Institute"/>
            <person name="Lucas S."/>
            <person name="Copeland A."/>
            <person name="Lapidus A."/>
            <person name="Cheng J.-F."/>
            <person name="Bruce D."/>
            <person name="Goodwin L."/>
            <person name="Pitluck S."/>
            <person name="Chertkov O."/>
            <person name="Detter J.C."/>
            <person name="Han C."/>
            <person name="Tapia R."/>
            <person name="Land M."/>
            <person name="Hauser L."/>
            <person name="Jeffries C."/>
            <person name="Kyrpides N."/>
            <person name="Ivanova N."/>
            <person name="Mikhailova N."/>
            <person name="Beauchemin N."/>
            <person name="Sen A."/>
            <person name="Sur S.A."/>
            <person name="Gtari M."/>
            <person name="Wall L."/>
            <person name="Tisa L."/>
            <person name="Woyke T."/>
        </authorList>
    </citation>
    <scope>NUCLEOTIDE SEQUENCE [LARGE SCALE GENOMIC DNA]</scope>
    <source>
        <strain evidence="3">DSM 45817 / CECT 9037 / EuI1c</strain>
    </source>
</reference>
<dbReference type="Gene3D" id="3.40.50.300">
    <property type="entry name" value="P-loop containing nucleotide triphosphate hydrolases"/>
    <property type="match status" value="1"/>
</dbReference>
<feature type="domain" description="HTH psq-type" evidence="1">
    <location>
        <begin position="41"/>
        <end position="77"/>
    </location>
</feature>
<dbReference type="RefSeq" id="WP_013422617.1">
    <property type="nucleotide sequence ID" value="NC_014666.1"/>
</dbReference>
<dbReference type="EMBL" id="CP002299">
    <property type="protein sequence ID" value="ADP79497.1"/>
    <property type="molecule type" value="Genomic_DNA"/>
</dbReference>
<dbReference type="InParanoid" id="E3J546"/>
<dbReference type="GO" id="GO:0003677">
    <property type="term" value="F:DNA binding"/>
    <property type="evidence" value="ECO:0007669"/>
    <property type="project" value="InterPro"/>
</dbReference>
<protein>
    <submittedName>
        <fullName evidence="2">Helix-turn-helix Psq domain protein</fullName>
    </submittedName>
</protein>
<dbReference type="SUPFAM" id="SSF48452">
    <property type="entry name" value="TPR-like"/>
    <property type="match status" value="2"/>
</dbReference>
<dbReference type="InterPro" id="IPR011990">
    <property type="entry name" value="TPR-like_helical_dom_sf"/>
</dbReference>
<dbReference type="InterPro" id="IPR007889">
    <property type="entry name" value="HTH_Psq"/>
</dbReference>
<evidence type="ECO:0000259" key="1">
    <source>
        <dbReference type="Pfam" id="PF05225"/>
    </source>
</evidence>
<keyword evidence="3" id="KW-1185">Reference proteome</keyword>
<dbReference type="Pfam" id="PF05225">
    <property type="entry name" value="HTH_psq"/>
    <property type="match status" value="1"/>
</dbReference>
<dbReference type="OrthoDB" id="3210382at2"/>
<organism evidence="2 3">
    <name type="scientific">Pseudofrankia inefficax (strain DSM 45817 / CECT 9037 / DDB 130130 / EuI1c)</name>
    <name type="common">Frankia inefficax</name>
    <dbReference type="NCBI Taxonomy" id="298654"/>
    <lineage>
        <taxon>Bacteria</taxon>
        <taxon>Bacillati</taxon>
        <taxon>Actinomycetota</taxon>
        <taxon>Actinomycetes</taxon>
        <taxon>Frankiales</taxon>
        <taxon>Frankiaceae</taxon>
        <taxon>Pseudofrankia</taxon>
    </lineage>
</organism>
<evidence type="ECO:0000313" key="3">
    <source>
        <dbReference type="Proteomes" id="UP000002484"/>
    </source>
</evidence>
<dbReference type="PRINTS" id="PR00364">
    <property type="entry name" value="DISEASERSIST"/>
</dbReference>
<dbReference type="PANTHER" id="PTHR46082:SF6">
    <property type="entry name" value="AAA+ ATPASE DOMAIN-CONTAINING PROTEIN-RELATED"/>
    <property type="match status" value="1"/>
</dbReference>
<evidence type="ECO:0000313" key="2">
    <source>
        <dbReference type="EMBL" id="ADP79497.1"/>
    </source>
</evidence>
<dbReference type="InterPro" id="IPR027417">
    <property type="entry name" value="P-loop_NTPase"/>
</dbReference>
<dbReference type="PANTHER" id="PTHR46082">
    <property type="entry name" value="ATP/GTP-BINDING PROTEIN-RELATED"/>
    <property type="match status" value="1"/>
</dbReference>
<dbReference type="Gene3D" id="1.25.40.10">
    <property type="entry name" value="Tetratricopeptide repeat domain"/>
    <property type="match status" value="2"/>
</dbReference>
<dbReference type="Proteomes" id="UP000002484">
    <property type="component" value="Chromosome"/>
</dbReference>
<proteinExistence type="predicted"/>
<accession>E3J546</accession>
<dbReference type="Pfam" id="PF13424">
    <property type="entry name" value="TPR_12"/>
    <property type="match status" value="2"/>
</dbReference>
<gene>
    <name evidence="2" type="ordered locus">FraEuI1c_1431</name>
</gene>